<evidence type="ECO:0000256" key="2">
    <source>
        <dbReference type="ARBA" id="ARBA00023235"/>
    </source>
</evidence>
<dbReference type="PANTHER" id="PTHR13774:SF17">
    <property type="entry name" value="PHENAZINE BIOSYNTHESIS-LIKE DOMAIN-CONTAINING PROTEIN"/>
    <property type="match status" value="1"/>
</dbReference>
<evidence type="ECO:0008006" key="4">
    <source>
        <dbReference type="Google" id="ProtNLM"/>
    </source>
</evidence>
<dbReference type="Pfam" id="PF02567">
    <property type="entry name" value="PhzC-PhzF"/>
    <property type="match status" value="1"/>
</dbReference>
<reference evidence="3" key="1">
    <citation type="submission" date="2021-01" db="EMBL/GenBank/DDBJ databases">
        <authorList>
            <person name="Corre E."/>
            <person name="Pelletier E."/>
            <person name="Niang G."/>
            <person name="Scheremetjew M."/>
            <person name="Finn R."/>
            <person name="Kale V."/>
            <person name="Holt S."/>
            <person name="Cochrane G."/>
            <person name="Meng A."/>
            <person name="Brown T."/>
            <person name="Cohen L."/>
        </authorList>
    </citation>
    <scope>NUCLEOTIDE SEQUENCE</scope>
    <source>
        <strain evidence="3">CCMP281</strain>
    </source>
</reference>
<dbReference type="AlphaFoldDB" id="A0A7S3APR9"/>
<accession>A0A7S3APR9</accession>
<dbReference type="SUPFAM" id="SSF54506">
    <property type="entry name" value="Diaminopimelate epimerase-like"/>
    <property type="match status" value="1"/>
</dbReference>
<dbReference type="PANTHER" id="PTHR13774">
    <property type="entry name" value="PHENAZINE BIOSYNTHESIS PROTEIN"/>
    <property type="match status" value="1"/>
</dbReference>
<evidence type="ECO:0000256" key="1">
    <source>
        <dbReference type="ARBA" id="ARBA00008270"/>
    </source>
</evidence>
<sequence length="100" mass="10644">MDANVVATAAADVAADGEEQFDFISRWFGPLSGIPEDPVTGSAHSTLAPFWSERLGKRSMVARQASQRGGTLRLTMDGNRVLISGPAAFYMEGQVMLPTG</sequence>
<dbReference type="EMBL" id="HBHX01018093">
    <property type="protein sequence ID" value="CAE0109406.1"/>
    <property type="molecule type" value="Transcribed_RNA"/>
</dbReference>
<keyword evidence="2" id="KW-0413">Isomerase</keyword>
<dbReference type="GO" id="GO:0005737">
    <property type="term" value="C:cytoplasm"/>
    <property type="evidence" value="ECO:0007669"/>
    <property type="project" value="TreeGrafter"/>
</dbReference>
<name>A0A7S3APR9_9EUKA</name>
<proteinExistence type="inferred from homology"/>
<evidence type="ECO:0000313" key="3">
    <source>
        <dbReference type="EMBL" id="CAE0109406.1"/>
    </source>
</evidence>
<protein>
    <recommendedName>
        <fullName evidence="4">PhzF family phenazine biosynthesis protein</fullName>
    </recommendedName>
</protein>
<dbReference type="InterPro" id="IPR003719">
    <property type="entry name" value="Phenazine_PhzF-like"/>
</dbReference>
<organism evidence="3">
    <name type="scientific">Haptolina ericina</name>
    <dbReference type="NCBI Taxonomy" id="156174"/>
    <lineage>
        <taxon>Eukaryota</taxon>
        <taxon>Haptista</taxon>
        <taxon>Haptophyta</taxon>
        <taxon>Prymnesiophyceae</taxon>
        <taxon>Prymnesiales</taxon>
        <taxon>Prymnesiaceae</taxon>
        <taxon>Haptolina</taxon>
    </lineage>
</organism>
<gene>
    <name evidence="3" type="ORF">HERI1096_LOCUS10066</name>
</gene>
<dbReference type="Gene3D" id="3.10.310.10">
    <property type="entry name" value="Diaminopimelate Epimerase, Chain A, domain 1"/>
    <property type="match status" value="1"/>
</dbReference>
<comment type="similarity">
    <text evidence="1">Belongs to the PhzF family.</text>
</comment>
<dbReference type="GO" id="GO:0016853">
    <property type="term" value="F:isomerase activity"/>
    <property type="evidence" value="ECO:0007669"/>
    <property type="project" value="UniProtKB-KW"/>
</dbReference>